<accession>A0A0G3G402</accession>
<dbReference type="SMART" id="SM00091">
    <property type="entry name" value="PAS"/>
    <property type="match status" value="1"/>
</dbReference>
<evidence type="ECO:0000313" key="5">
    <source>
        <dbReference type="Proteomes" id="UP000064201"/>
    </source>
</evidence>
<dbReference type="SUPFAM" id="SSF141868">
    <property type="entry name" value="EAL domain-like"/>
    <property type="match status" value="1"/>
</dbReference>
<gene>
    <name evidence="4" type="ORF">TVD_11625</name>
</gene>
<proteinExistence type="predicted"/>
<protein>
    <submittedName>
        <fullName evidence="4">Diguanylate cyclase</fullName>
    </submittedName>
</protein>
<evidence type="ECO:0000259" key="3">
    <source>
        <dbReference type="PROSITE" id="PS50887"/>
    </source>
</evidence>
<dbReference type="InterPro" id="IPR013767">
    <property type="entry name" value="PAS_fold"/>
</dbReference>
<keyword evidence="5" id="KW-1185">Reference proteome</keyword>
<dbReference type="Gene3D" id="3.30.70.270">
    <property type="match status" value="1"/>
</dbReference>
<dbReference type="KEGG" id="tvr:TVD_11625"/>
<dbReference type="PROSITE" id="PS50112">
    <property type="entry name" value="PAS"/>
    <property type="match status" value="1"/>
</dbReference>
<dbReference type="OrthoDB" id="7052318at2"/>
<dbReference type="CDD" id="cd01949">
    <property type="entry name" value="GGDEF"/>
    <property type="match status" value="1"/>
</dbReference>
<dbReference type="Pfam" id="PF00990">
    <property type="entry name" value="GGDEF"/>
    <property type="match status" value="1"/>
</dbReference>
<dbReference type="RefSeq" id="WP_047251662.1">
    <property type="nucleotide sequence ID" value="NZ_CP011367.1"/>
</dbReference>
<dbReference type="Gene3D" id="3.20.20.450">
    <property type="entry name" value="EAL domain"/>
    <property type="match status" value="1"/>
</dbReference>
<dbReference type="EMBL" id="CP011367">
    <property type="protein sequence ID" value="AKJ95963.1"/>
    <property type="molecule type" value="Genomic_DNA"/>
</dbReference>
<dbReference type="Pfam" id="PF00563">
    <property type="entry name" value="EAL"/>
    <property type="match status" value="1"/>
</dbReference>
<evidence type="ECO:0000313" key="4">
    <source>
        <dbReference type="EMBL" id="AKJ95963.1"/>
    </source>
</evidence>
<dbReference type="Pfam" id="PF00989">
    <property type="entry name" value="PAS"/>
    <property type="match status" value="1"/>
</dbReference>
<dbReference type="PATRIC" id="fig|106634.4.peg.2373"/>
<organism evidence="4 5">
    <name type="scientific">Thioalkalivibrio versutus</name>
    <dbReference type="NCBI Taxonomy" id="106634"/>
    <lineage>
        <taxon>Bacteria</taxon>
        <taxon>Pseudomonadati</taxon>
        <taxon>Pseudomonadota</taxon>
        <taxon>Gammaproteobacteria</taxon>
        <taxon>Chromatiales</taxon>
        <taxon>Ectothiorhodospiraceae</taxon>
        <taxon>Thioalkalivibrio</taxon>
    </lineage>
</organism>
<dbReference type="InterPro" id="IPR035919">
    <property type="entry name" value="EAL_sf"/>
</dbReference>
<reference evidence="4 5" key="1">
    <citation type="submission" date="2015-04" db="EMBL/GenBank/DDBJ databases">
        <title>Complete Sequence for the Genome of the Thioalkalivibrio versutus D301.</title>
        <authorList>
            <person name="Mu T."/>
            <person name="Zhou J."/>
            <person name="Xu X."/>
        </authorList>
    </citation>
    <scope>NUCLEOTIDE SEQUENCE [LARGE SCALE GENOMIC DNA]</scope>
    <source>
        <strain evidence="4 5">D301</strain>
    </source>
</reference>
<dbReference type="NCBIfam" id="TIGR00254">
    <property type="entry name" value="GGDEF"/>
    <property type="match status" value="1"/>
</dbReference>
<dbReference type="CDD" id="cd00130">
    <property type="entry name" value="PAS"/>
    <property type="match status" value="1"/>
</dbReference>
<dbReference type="STRING" id="106634.TVD_11625"/>
<dbReference type="SMART" id="SM00267">
    <property type="entry name" value="GGDEF"/>
    <property type="match status" value="1"/>
</dbReference>
<dbReference type="Proteomes" id="UP000064201">
    <property type="component" value="Chromosome"/>
</dbReference>
<feature type="domain" description="PAS" evidence="1">
    <location>
        <begin position="159"/>
        <end position="209"/>
    </location>
</feature>
<dbReference type="InterPro" id="IPR029787">
    <property type="entry name" value="Nucleotide_cyclase"/>
</dbReference>
<feature type="domain" description="GGDEF" evidence="3">
    <location>
        <begin position="296"/>
        <end position="429"/>
    </location>
</feature>
<dbReference type="PROSITE" id="PS50887">
    <property type="entry name" value="GGDEF"/>
    <property type="match status" value="1"/>
</dbReference>
<dbReference type="GO" id="GO:0071111">
    <property type="term" value="F:cyclic-guanylate-specific phosphodiesterase activity"/>
    <property type="evidence" value="ECO:0007669"/>
    <property type="project" value="InterPro"/>
</dbReference>
<dbReference type="InterPro" id="IPR000160">
    <property type="entry name" value="GGDEF_dom"/>
</dbReference>
<name>A0A0G3G402_9GAMM</name>
<sequence>MNETIRTLFVTSNPNRAEEVISSIRTRGSAIRPEQVSGSDALAEALEGRRFDVIVLIEPGLALTREHVDAALHASGRRTPLVIMTERPEPARIDDYEAGAYAVVDHELHELAGILAVRAAEQFQLRQRMGRMDASLQESERRCQLLLDNSRDAIAYVHEGMHIYANASWRERFGIADPEEVEGLPLMDLIAPESRDELKGLLRRFQSGEEGDQTHQAFQLQAFDGTPFEANLRLSTASVEGEACTQVLLDSAQEDPELAEKIDYLSQRDLVTGLYNRQHFSGMIETAQSQAAQSEKPFALVTLAVDRFPEIRANVGMSASDLLLADIGKLIEDHFPDPAIAARLEAEHFGIVVPDTRRNEVEARIHGLMEAVTGRVFELGNASTNCSLSAGIVIADETAVDTEELLTHADRALQEAVEAGGGNHRFFRPAEGEMTQAQNDQQWKLRIQDALEHNRLELLYQPIVNLHGADRPRYSVFVRLRDAEGHIHEPDAFLPSAERTEMAAPIDRWVLKTALQMLAEQLKKDPTTQFFLKLTNGSLGDPSVVSWLHDDLHGMRIPADNVVVELKEPTVVTHLKPAIHVARGLQEMHGHLCIDDFGSGLNPFQLLQHLEADHIKLDPSYVKNLAESEENQQLIREHTDAAHAKGKQVIVPYVEDASVLAVLYSLNVNLVQGYFLQAPMPAPTFDFTST</sequence>
<dbReference type="CDD" id="cd01948">
    <property type="entry name" value="EAL"/>
    <property type="match status" value="1"/>
</dbReference>
<dbReference type="PROSITE" id="PS50883">
    <property type="entry name" value="EAL"/>
    <property type="match status" value="1"/>
</dbReference>
<dbReference type="GO" id="GO:0006355">
    <property type="term" value="P:regulation of DNA-templated transcription"/>
    <property type="evidence" value="ECO:0007669"/>
    <property type="project" value="InterPro"/>
</dbReference>
<feature type="domain" description="EAL" evidence="2">
    <location>
        <begin position="440"/>
        <end position="690"/>
    </location>
</feature>
<dbReference type="SMART" id="SM00052">
    <property type="entry name" value="EAL"/>
    <property type="match status" value="1"/>
</dbReference>
<dbReference type="PANTHER" id="PTHR33121:SF23">
    <property type="entry name" value="CYCLIC DI-GMP PHOSPHODIESTERASE PDEB"/>
    <property type="match status" value="1"/>
</dbReference>
<dbReference type="PANTHER" id="PTHR33121">
    <property type="entry name" value="CYCLIC DI-GMP PHOSPHODIESTERASE PDEF"/>
    <property type="match status" value="1"/>
</dbReference>
<dbReference type="InterPro" id="IPR000014">
    <property type="entry name" value="PAS"/>
</dbReference>
<dbReference type="InterPro" id="IPR035965">
    <property type="entry name" value="PAS-like_dom_sf"/>
</dbReference>
<dbReference type="SUPFAM" id="SSF55073">
    <property type="entry name" value="Nucleotide cyclase"/>
    <property type="match status" value="1"/>
</dbReference>
<dbReference type="InterPro" id="IPR050706">
    <property type="entry name" value="Cyclic-di-GMP_PDE-like"/>
</dbReference>
<dbReference type="InterPro" id="IPR043128">
    <property type="entry name" value="Rev_trsase/Diguanyl_cyclase"/>
</dbReference>
<dbReference type="NCBIfam" id="TIGR00229">
    <property type="entry name" value="sensory_box"/>
    <property type="match status" value="1"/>
</dbReference>
<evidence type="ECO:0000259" key="1">
    <source>
        <dbReference type="PROSITE" id="PS50112"/>
    </source>
</evidence>
<dbReference type="Gene3D" id="3.30.450.20">
    <property type="entry name" value="PAS domain"/>
    <property type="match status" value="1"/>
</dbReference>
<dbReference type="AlphaFoldDB" id="A0A0G3G402"/>
<evidence type="ECO:0000259" key="2">
    <source>
        <dbReference type="PROSITE" id="PS50883"/>
    </source>
</evidence>
<dbReference type="InterPro" id="IPR001633">
    <property type="entry name" value="EAL_dom"/>
</dbReference>
<dbReference type="SUPFAM" id="SSF55785">
    <property type="entry name" value="PYP-like sensor domain (PAS domain)"/>
    <property type="match status" value="1"/>
</dbReference>